<evidence type="ECO:0000256" key="1">
    <source>
        <dbReference type="SAM" id="MobiDB-lite"/>
    </source>
</evidence>
<sequence>MTNEEAQAKRTKERSPSYPFIPLQTAAERLVALDQKFGRHPTPADKAGLAWDLKPGSSQAAQTLAALKSFGFVEYRGSGPGREAVITDEGRTYLRAQQESVKRGVLEDAALKPKAISKYWDKWGADRPPDEVCLDELVLKGGFTQGAAETFLRVYDATVGYAGLGDSDMDEPNPEQEETFMESAQMERQAPPRKTPPAPQNPPRPLSGSEPYRVSITPSGLEGVFRLERPADAEGLVEAINALKGFLAHPKQPSGERDDGENQN</sequence>
<feature type="compositionally biased region" description="Acidic residues" evidence="1">
    <location>
        <begin position="167"/>
        <end position="180"/>
    </location>
</feature>
<dbReference type="OrthoDB" id="7959184at2"/>
<accession>A0A4S2HBJ5</accession>
<dbReference type="Proteomes" id="UP000305451">
    <property type="component" value="Unassembled WGS sequence"/>
</dbReference>
<evidence type="ECO:0000313" key="2">
    <source>
        <dbReference type="EMBL" id="TGY93276.1"/>
    </source>
</evidence>
<comment type="caution">
    <text evidence="2">The sequence shown here is derived from an EMBL/GenBank/DDBJ whole genome shotgun (WGS) entry which is preliminary data.</text>
</comment>
<dbReference type="AlphaFoldDB" id="A0A4S2HBJ5"/>
<feature type="region of interest" description="Disordered" evidence="1">
    <location>
        <begin position="165"/>
        <end position="215"/>
    </location>
</feature>
<proteinExistence type="predicted"/>
<feature type="compositionally biased region" description="Pro residues" evidence="1">
    <location>
        <begin position="193"/>
        <end position="205"/>
    </location>
</feature>
<gene>
    <name evidence="2" type="ORF">E5162_09490</name>
</gene>
<dbReference type="RefSeq" id="WP_135944996.1">
    <property type="nucleotide sequence ID" value="NZ_BMEI01000002.1"/>
</dbReference>
<protein>
    <submittedName>
        <fullName evidence="2">Uncharacterized protein</fullName>
    </submittedName>
</protein>
<dbReference type="EMBL" id="SRXV01000002">
    <property type="protein sequence ID" value="TGY93276.1"/>
    <property type="molecule type" value="Genomic_DNA"/>
</dbReference>
<evidence type="ECO:0000313" key="3">
    <source>
        <dbReference type="Proteomes" id="UP000305451"/>
    </source>
</evidence>
<reference evidence="2 3" key="1">
    <citation type="journal article" date="2013" name="Int. J. Syst. Evol. Microbiol.">
        <title>Marinicauda pacifica gen. nov., sp. nov., a prosthecate alphaproteobacterium of the family Hyphomonadaceae isolated from deep seawater.</title>
        <authorList>
            <person name="Zhang X.Y."/>
            <person name="Li G.W."/>
            <person name="Wang C.S."/>
            <person name="Zhang Y.J."/>
            <person name="Xu X.W."/>
            <person name="Li H."/>
            <person name="Liu A."/>
            <person name="Liu C."/>
            <person name="Xie B.B."/>
            <person name="Qin Q.L."/>
            <person name="Xu Z."/>
            <person name="Chen X.L."/>
            <person name="Zhou B.C."/>
            <person name="Zhang Y.Z."/>
        </authorList>
    </citation>
    <scope>NUCLEOTIDE SEQUENCE [LARGE SCALE GENOMIC DNA]</scope>
    <source>
        <strain evidence="2 3">P-1 km-3</strain>
    </source>
</reference>
<organism evidence="2 3">
    <name type="scientific">Marinicauda pacifica</name>
    <dbReference type="NCBI Taxonomy" id="1133559"/>
    <lineage>
        <taxon>Bacteria</taxon>
        <taxon>Pseudomonadati</taxon>
        <taxon>Pseudomonadota</taxon>
        <taxon>Alphaproteobacteria</taxon>
        <taxon>Maricaulales</taxon>
        <taxon>Maricaulaceae</taxon>
        <taxon>Marinicauda</taxon>
    </lineage>
</organism>
<keyword evidence="3" id="KW-1185">Reference proteome</keyword>
<name>A0A4S2HBJ5_9PROT</name>